<sequence>MKSEISQLTTKRQSLMSMLALNEDFAYSISPLGRGSKSSFTPSRAATTNLIDGQRYDSVMNKYAEVMRNRGLHDCEKLSTHCRKHEYKKWDYSHADRAKYSQQKNMMATVTRKLPESNVLEKKDSGEDGNFSDESSEIEIKDLIETKATQMTAANCSRMRTRTGRTTLTRMTRPPSQDDEENIPETERIQMTVDKIKKGRKGDLLAEIQLIKDRHKQLDVLTQAKRRAEMENKKIRQSPKISEAKRQENLLKKFLLANTNLQKELDFNKFKERTTIDINRDFTDTVTNLQEPGIIWAPKWSVSRSHLPGKISKSIHPVSDARKNSVVAFKPAKPGDLPPCIYLPKHIDKKIPVESAWLLDKFMKETLDMASSGKPVGVLPLGMSPQLHE</sequence>
<evidence type="ECO:0000313" key="2">
    <source>
        <dbReference type="EMBL" id="KAF6017078.1"/>
    </source>
</evidence>
<organism evidence="2 3">
    <name type="scientific">Bugula neritina</name>
    <name type="common">Brown bryozoan</name>
    <name type="synonym">Sertularia neritina</name>
    <dbReference type="NCBI Taxonomy" id="10212"/>
    <lineage>
        <taxon>Eukaryota</taxon>
        <taxon>Metazoa</taxon>
        <taxon>Spiralia</taxon>
        <taxon>Lophotrochozoa</taxon>
        <taxon>Bryozoa</taxon>
        <taxon>Gymnolaemata</taxon>
        <taxon>Cheilostomatida</taxon>
        <taxon>Flustrina</taxon>
        <taxon>Buguloidea</taxon>
        <taxon>Bugulidae</taxon>
        <taxon>Bugula</taxon>
    </lineage>
</organism>
<name>A0A7J7IV32_BUGNE</name>
<evidence type="ECO:0000256" key="1">
    <source>
        <dbReference type="SAM" id="Coils"/>
    </source>
</evidence>
<reference evidence="2" key="1">
    <citation type="submission" date="2020-06" db="EMBL/GenBank/DDBJ databases">
        <title>Draft genome of Bugula neritina, a colonial animal packing powerful symbionts and potential medicines.</title>
        <authorList>
            <person name="Rayko M."/>
        </authorList>
    </citation>
    <scope>NUCLEOTIDE SEQUENCE [LARGE SCALE GENOMIC DNA]</scope>
    <source>
        <strain evidence="2">Kwan_BN1</strain>
    </source>
</reference>
<feature type="coiled-coil region" evidence="1">
    <location>
        <begin position="218"/>
        <end position="264"/>
    </location>
</feature>
<dbReference type="AlphaFoldDB" id="A0A7J7IV32"/>
<proteinExistence type="predicted"/>
<protein>
    <submittedName>
        <fullName evidence="2">Uncharacterized protein</fullName>
    </submittedName>
</protein>
<dbReference type="EMBL" id="VXIV02003433">
    <property type="protein sequence ID" value="KAF6017078.1"/>
    <property type="molecule type" value="Genomic_DNA"/>
</dbReference>
<keyword evidence="3" id="KW-1185">Reference proteome</keyword>
<accession>A0A7J7IV32</accession>
<evidence type="ECO:0000313" key="3">
    <source>
        <dbReference type="Proteomes" id="UP000593567"/>
    </source>
</evidence>
<gene>
    <name evidence="2" type="ORF">EB796_024609</name>
</gene>
<keyword evidence="1" id="KW-0175">Coiled coil</keyword>
<comment type="caution">
    <text evidence="2">The sequence shown here is derived from an EMBL/GenBank/DDBJ whole genome shotgun (WGS) entry which is preliminary data.</text>
</comment>
<dbReference type="Proteomes" id="UP000593567">
    <property type="component" value="Unassembled WGS sequence"/>
</dbReference>